<dbReference type="InterPro" id="IPR015915">
    <property type="entry name" value="Kelch-typ_b-propeller"/>
</dbReference>
<dbReference type="EMBL" id="QKYT01000458">
    <property type="protein sequence ID" value="RIA84950.1"/>
    <property type="molecule type" value="Genomic_DNA"/>
</dbReference>
<protein>
    <recommendedName>
        <fullName evidence="8">Galactose oxidase</fullName>
    </recommendedName>
</protein>
<dbReference type="OrthoDB" id="10250130at2759"/>
<evidence type="ECO:0000256" key="1">
    <source>
        <dbReference type="ARBA" id="ARBA00022441"/>
    </source>
</evidence>
<feature type="chain" id="PRO_5017239845" description="Galactose oxidase" evidence="5">
    <location>
        <begin position="29"/>
        <end position="453"/>
    </location>
</feature>
<accession>A0A397SFB7</accession>
<dbReference type="PANTHER" id="PTHR46093:SF18">
    <property type="entry name" value="FIBRONECTIN TYPE-III DOMAIN-CONTAINING PROTEIN"/>
    <property type="match status" value="1"/>
</dbReference>
<keyword evidence="5" id="KW-0732">Signal</keyword>
<keyword evidence="7" id="KW-1185">Reference proteome</keyword>
<dbReference type="Gene3D" id="2.120.10.80">
    <property type="entry name" value="Kelch-type beta propeller"/>
    <property type="match status" value="2"/>
</dbReference>
<evidence type="ECO:0000313" key="6">
    <source>
        <dbReference type="EMBL" id="RIA84950.1"/>
    </source>
</evidence>
<evidence type="ECO:0000256" key="3">
    <source>
        <dbReference type="SAM" id="MobiDB-lite"/>
    </source>
</evidence>
<evidence type="ECO:0000313" key="7">
    <source>
        <dbReference type="Proteomes" id="UP000265703"/>
    </source>
</evidence>
<feature type="region of interest" description="Disordered" evidence="3">
    <location>
        <begin position="429"/>
        <end position="453"/>
    </location>
</feature>
<evidence type="ECO:0000256" key="2">
    <source>
        <dbReference type="ARBA" id="ARBA00022737"/>
    </source>
</evidence>
<evidence type="ECO:0000256" key="4">
    <source>
        <dbReference type="SAM" id="Phobius"/>
    </source>
</evidence>
<organism evidence="6 7">
    <name type="scientific">Glomus cerebriforme</name>
    <dbReference type="NCBI Taxonomy" id="658196"/>
    <lineage>
        <taxon>Eukaryota</taxon>
        <taxon>Fungi</taxon>
        <taxon>Fungi incertae sedis</taxon>
        <taxon>Mucoromycota</taxon>
        <taxon>Glomeromycotina</taxon>
        <taxon>Glomeromycetes</taxon>
        <taxon>Glomerales</taxon>
        <taxon>Glomeraceae</taxon>
        <taxon>Glomus</taxon>
    </lineage>
</organism>
<keyword evidence="4" id="KW-0812">Transmembrane</keyword>
<keyword evidence="4" id="KW-0472">Membrane</keyword>
<dbReference type="Proteomes" id="UP000265703">
    <property type="component" value="Unassembled WGS sequence"/>
</dbReference>
<dbReference type="PANTHER" id="PTHR46093">
    <property type="entry name" value="ACYL-COA-BINDING DOMAIN-CONTAINING PROTEIN 5"/>
    <property type="match status" value="1"/>
</dbReference>
<keyword evidence="2" id="KW-0677">Repeat</keyword>
<feature type="compositionally biased region" description="Low complexity" evidence="3">
    <location>
        <begin position="433"/>
        <end position="445"/>
    </location>
</feature>
<evidence type="ECO:0000256" key="5">
    <source>
        <dbReference type="SAM" id="SignalP"/>
    </source>
</evidence>
<feature type="transmembrane region" description="Helical" evidence="4">
    <location>
        <begin position="397"/>
        <end position="420"/>
    </location>
</feature>
<comment type="caution">
    <text evidence="6">The sequence shown here is derived from an EMBL/GenBank/DDBJ whole genome shotgun (WGS) entry which is preliminary data.</text>
</comment>
<reference evidence="6 7" key="1">
    <citation type="submission" date="2018-06" db="EMBL/GenBank/DDBJ databases">
        <title>Comparative genomics reveals the genomic features of Rhizophagus irregularis, R. cerebriforme, R. diaphanum and Gigaspora rosea, and their symbiotic lifestyle signature.</title>
        <authorList>
            <person name="Morin E."/>
            <person name="San Clemente H."/>
            <person name="Chen E.C.H."/>
            <person name="De La Providencia I."/>
            <person name="Hainaut M."/>
            <person name="Kuo A."/>
            <person name="Kohler A."/>
            <person name="Murat C."/>
            <person name="Tang N."/>
            <person name="Roy S."/>
            <person name="Loubradou J."/>
            <person name="Henrissat B."/>
            <person name="Grigoriev I.V."/>
            <person name="Corradi N."/>
            <person name="Roux C."/>
            <person name="Martin F.M."/>
        </authorList>
    </citation>
    <scope>NUCLEOTIDE SEQUENCE [LARGE SCALE GENOMIC DNA]</scope>
    <source>
        <strain evidence="6 7">DAOM 227022</strain>
    </source>
</reference>
<keyword evidence="1" id="KW-0880">Kelch repeat</keyword>
<name>A0A397SFB7_9GLOM</name>
<keyword evidence="4" id="KW-1133">Transmembrane helix</keyword>
<feature type="signal peptide" evidence="5">
    <location>
        <begin position="1"/>
        <end position="28"/>
    </location>
</feature>
<proteinExistence type="predicted"/>
<dbReference type="Pfam" id="PF24681">
    <property type="entry name" value="Kelch_KLHDC2_KLHL20_DRC7"/>
    <property type="match status" value="1"/>
</dbReference>
<dbReference type="AlphaFoldDB" id="A0A397SFB7"/>
<gene>
    <name evidence="6" type="ORF">C1645_831525</name>
</gene>
<evidence type="ECO:0008006" key="8">
    <source>
        <dbReference type="Google" id="ProtNLM"/>
    </source>
</evidence>
<dbReference type="SUPFAM" id="SSF117281">
    <property type="entry name" value="Kelch motif"/>
    <property type="match status" value="1"/>
</dbReference>
<sequence>MIYKNFNIHFIFIILSVLSQLLNTVVYGQDYKPETRVGHAAVSVEDKIYHIGGFRTSNKSDVYDLISDFFYLDANTDSENFLTWVDLKKDGVNLPYTVWHIANIGGVNQDSIFIVGGAHYNVSNICYEFDTKTNALSIPAIQGIVPPSRKGINSVSLEGKIYMFGGQTGGADNITLFSNFDILDTINLNWKVGSLINSPGIRTLYTATLVNGIIYYIGGKSGSYIYSPMTDIYLYDIIGDTWSLKTATAENINTMPGPREGHSAVLNDGKIFIYGGLFSSNDLPYKVSAKETIATLDTITFVWSIPALNDTNVPKLAYHTATLMYKFMIITFGNVTDMPLSEDQTNKSPYMFNLADPNFQWFPLRTSIPIISITTNPPLTPPDAKTEPQQSSTSNKMIIVGISVASVILILSIYVTYSLFNKHKKNPIEAEESGGNANNNISNNEVKSEHQRD</sequence>